<evidence type="ECO:0000256" key="1">
    <source>
        <dbReference type="ARBA" id="ARBA00004141"/>
    </source>
</evidence>
<evidence type="ECO:0000313" key="7">
    <source>
        <dbReference type="EMBL" id="SUZ52808.1"/>
    </source>
</evidence>
<dbReference type="Pfam" id="PF14378">
    <property type="entry name" value="PAP2_3"/>
    <property type="match status" value="1"/>
</dbReference>
<feature type="transmembrane region" description="Helical" evidence="5">
    <location>
        <begin position="219"/>
        <end position="241"/>
    </location>
</feature>
<dbReference type="PANTHER" id="PTHR31310:SF7">
    <property type="entry name" value="PA-PHOSPHATASE RELATED-FAMILY PROTEIN DDB_G0268928"/>
    <property type="match status" value="1"/>
</dbReference>
<gene>
    <name evidence="7" type="ORF">METZ01_LOCUS5662</name>
</gene>
<feature type="transmembrane region" description="Helical" evidence="5">
    <location>
        <begin position="24"/>
        <end position="43"/>
    </location>
</feature>
<name>A0A381NG53_9ZZZZ</name>
<dbReference type="InterPro" id="IPR026841">
    <property type="entry name" value="Aur1/Ipt1"/>
</dbReference>
<evidence type="ECO:0000256" key="4">
    <source>
        <dbReference type="ARBA" id="ARBA00023136"/>
    </source>
</evidence>
<keyword evidence="3 5" id="KW-1133">Transmembrane helix</keyword>
<feature type="transmembrane region" description="Helical" evidence="5">
    <location>
        <begin position="247"/>
        <end position="264"/>
    </location>
</feature>
<evidence type="ECO:0000256" key="3">
    <source>
        <dbReference type="ARBA" id="ARBA00022989"/>
    </source>
</evidence>
<feature type="transmembrane region" description="Helical" evidence="5">
    <location>
        <begin position="92"/>
        <end position="113"/>
    </location>
</feature>
<evidence type="ECO:0000259" key="6">
    <source>
        <dbReference type="Pfam" id="PF14378"/>
    </source>
</evidence>
<dbReference type="AlphaFoldDB" id="A0A381NG53"/>
<protein>
    <recommendedName>
        <fullName evidence="6">Inositolphosphotransferase Aur1/Ipt1 domain-containing protein</fullName>
    </recommendedName>
</protein>
<dbReference type="PANTHER" id="PTHR31310">
    <property type="match status" value="1"/>
</dbReference>
<reference evidence="7" key="1">
    <citation type="submission" date="2018-05" db="EMBL/GenBank/DDBJ databases">
        <authorList>
            <person name="Lanie J.A."/>
            <person name="Ng W.-L."/>
            <person name="Kazmierczak K.M."/>
            <person name="Andrzejewski T.M."/>
            <person name="Davidsen T.M."/>
            <person name="Wayne K.J."/>
            <person name="Tettelin H."/>
            <person name="Glass J.I."/>
            <person name="Rusch D."/>
            <person name="Podicherti R."/>
            <person name="Tsui H.-C.T."/>
            <person name="Winkler M.E."/>
        </authorList>
    </citation>
    <scope>NUCLEOTIDE SEQUENCE</scope>
</reference>
<evidence type="ECO:0000256" key="5">
    <source>
        <dbReference type="SAM" id="Phobius"/>
    </source>
</evidence>
<feature type="domain" description="Inositolphosphotransferase Aur1/Ipt1" evidence="6">
    <location>
        <begin position="63"/>
        <end position="255"/>
    </location>
</feature>
<feature type="non-terminal residue" evidence="7">
    <location>
        <position position="1"/>
    </location>
</feature>
<dbReference type="EMBL" id="UINC01000296">
    <property type="protein sequence ID" value="SUZ52808.1"/>
    <property type="molecule type" value="Genomic_DNA"/>
</dbReference>
<accession>A0A381NG53</accession>
<dbReference type="InterPro" id="IPR052185">
    <property type="entry name" value="IPC_Synthase-Related"/>
</dbReference>
<organism evidence="7">
    <name type="scientific">marine metagenome</name>
    <dbReference type="NCBI Taxonomy" id="408172"/>
    <lineage>
        <taxon>unclassified sequences</taxon>
        <taxon>metagenomes</taxon>
        <taxon>ecological metagenomes</taxon>
    </lineage>
</organism>
<feature type="transmembrane region" description="Helical" evidence="5">
    <location>
        <begin position="125"/>
        <end position="143"/>
    </location>
</feature>
<dbReference type="GO" id="GO:0016020">
    <property type="term" value="C:membrane"/>
    <property type="evidence" value="ECO:0007669"/>
    <property type="project" value="UniProtKB-SubCell"/>
</dbReference>
<comment type="subcellular location">
    <subcellularLocation>
        <location evidence="1">Membrane</location>
        <topology evidence="1">Multi-pass membrane protein</topology>
    </subcellularLocation>
</comment>
<dbReference type="CDD" id="cd03386">
    <property type="entry name" value="PAP2_Aur1_like"/>
    <property type="match status" value="1"/>
</dbReference>
<keyword evidence="2 5" id="KW-0812">Transmembrane</keyword>
<sequence length="274" mass="30322">VTDQPPTTAGPGRLGRSAGAGTGLYWWAEIILVLAFYVVYSAVRNRFGSESVEPAEAFVNAERVIDLEEAMGLYLEPGLQAAFLDHRWFIQFWNLFYGTFHFGLTVFALIWIYRRHPHLYARQRSTFLCTTGLAVVGFGLFPLMPPRLLSDCGEFGACLAALYPFVDTVSDIGGLWSFDSGTMQRVSNQYAAMPSLHFAWAAWCTVALWPVVVSRTGRILVVAYPLATLFAVVVTGNHFWIDAVGGLVVLAAGHVLSGLLVVGWRRWQTPARMP</sequence>
<proteinExistence type="predicted"/>
<feature type="transmembrane region" description="Helical" evidence="5">
    <location>
        <begin position="190"/>
        <end position="212"/>
    </location>
</feature>
<evidence type="ECO:0000256" key="2">
    <source>
        <dbReference type="ARBA" id="ARBA00022692"/>
    </source>
</evidence>
<keyword evidence="4 5" id="KW-0472">Membrane</keyword>